<dbReference type="PANTHER" id="PTHR11086">
    <property type="entry name" value="DEOXYCYTIDYLATE DEAMINASE-RELATED"/>
    <property type="match status" value="1"/>
</dbReference>
<comment type="similarity">
    <text evidence="2">Belongs to the cytidine and deoxycytidylate deaminase family.</text>
</comment>
<reference evidence="11" key="1">
    <citation type="submission" date="2021-01" db="EMBL/GenBank/DDBJ databases">
        <authorList>
            <person name="Corre E."/>
            <person name="Pelletier E."/>
            <person name="Niang G."/>
            <person name="Scheremetjew M."/>
            <person name="Finn R."/>
            <person name="Kale V."/>
            <person name="Holt S."/>
            <person name="Cochrane G."/>
            <person name="Meng A."/>
            <person name="Brown T."/>
            <person name="Cohen L."/>
        </authorList>
    </citation>
    <scope>NUCLEOTIDE SEQUENCE</scope>
    <source>
        <strain evidence="11">OF101</strain>
    </source>
</reference>
<evidence type="ECO:0000256" key="4">
    <source>
        <dbReference type="ARBA" id="ARBA00022727"/>
    </source>
</evidence>
<dbReference type="PROSITE" id="PS00903">
    <property type="entry name" value="CYT_DCMP_DEAMINASES_1"/>
    <property type="match status" value="1"/>
</dbReference>
<evidence type="ECO:0000256" key="2">
    <source>
        <dbReference type="ARBA" id="ARBA00006576"/>
    </source>
</evidence>
<comment type="cofactor">
    <cofactor evidence="1">
        <name>Zn(2+)</name>
        <dbReference type="ChEBI" id="CHEBI:29105"/>
    </cofactor>
</comment>
<dbReference type="Gene3D" id="3.40.140.10">
    <property type="entry name" value="Cytidine Deaminase, domain 2"/>
    <property type="match status" value="1"/>
</dbReference>
<dbReference type="GO" id="GO:0009165">
    <property type="term" value="P:nucleotide biosynthetic process"/>
    <property type="evidence" value="ECO:0007669"/>
    <property type="project" value="UniProtKB-KW"/>
</dbReference>
<dbReference type="FunFam" id="3.40.140.10:FF:000021">
    <property type="entry name" value="Deoxycytidylate deaminase"/>
    <property type="match status" value="1"/>
</dbReference>
<dbReference type="PANTHER" id="PTHR11086:SF18">
    <property type="entry name" value="DEOXYCYTIDYLATE DEAMINASE"/>
    <property type="match status" value="1"/>
</dbReference>
<keyword evidence="9" id="KW-0812">Transmembrane</keyword>
<evidence type="ECO:0000256" key="5">
    <source>
        <dbReference type="ARBA" id="ARBA00022801"/>
    </source>
</evidence>
<feature type="transmembrane region" description="Helical" evidence="9">
    <location>
        <begin position="247"/>
        <end position="267"/>
    </location>
</feature>
<accession>A0A7S1MC63</accession>
<dbReference type="SUPFAM" id="SSF53927">
    <property type="entry name" value="Cytidine deaminase-like"/>
    <property type="match status" value="1"/>
</dbReference>
<dbReference type="InterPro" id="IPR015517">
    <property type="entry name" value="dCMP_deaminase-rel"/>
</dbReference>
<dbReference type="EC" id="3.5.4.12" evidence="7"/>
<evidence type="ECO:0000259" key="10">
    <source>
        <dbReference type="PROSITE" id="PS51747"/>
    </source>
</evidence>
<dbReference type="InterPro" id="IPR002125">
    <property type="entry name" value="CMP_dCMP_dom"/>
</dbReference>
<keyword evidence="9" id="KW-1133">Transmembrane helix</keyword>
<dbReference type="PROSITE" id="PS51747">
    <property type="entry name" value="CYT_DCMP_DEAMINASES_2"/>
    <property type="match status" value="1"/>
</dbReference>
<evidence type="ECO:0000256" key="6">
    <source>
        <dbReference type="ARBA" id="ARBA00022833"/>
    </source>
</evidence>
<name>A0A7S1MC63_ALECA</name>
<keyword evidence="5" id="KW-0378">Hydrolase</keyword>
<dbReference type="GO" id="GO:0005737">
    <property type="term" value="C:cytoplasm"/>
    <property type="evidence" value="ECO:0007669"/>
    <property type="project" value="TreeGrafter"/>
</dbReference>
<keyword evidence="9" id="KW-0472">Membrane</keyword>
<organism evidence="11">
    <name type="scientific">Alexandrium catenella</name>
    <name type="common">Red tide dinoflagellate</name>
    <name type="synonym">Gonyaulax catenella</name>
    <dbReference type="NCBI Taxonomy" id="2925"/>
    <lineage>
        <taxon>Eukaryota</taxon>
        <taxon>Sar</taxon>
        <taxon>Alveolata</taxon>
        <taxon>Dinophyceae</taxon>
        <taxon>Gonyaulacales</taxon>
        <taxon>Pyrocystaceae</taxon>
        <taxon>Alexandrium</taxon>
    </lineage>
</organism>
<feature type="domain" description="CMP/dCMP-type deaminase" evidence="10">
    <location>
        <begin position="26"/>
        <end position="165"/>
    </location>
</feature>
<keyword evidence="3" id="KW-0479">Metal-binding</keyword>
<proteinExistence type="inferred from homology"/>
<evidence type="ECO:0000256" key="1">
    <source>
        <dbReference type="ARBA" id="ARBA00001947"/>
    </source>
</evidence>
<dbReference type="GO" id="GO:0004132">
    <property type="term" value="F:dCMP deaminase activity"/>
    <property type="evidence" value="ECO:0007669"/>
    <property type="project" value="UniProtKB-EC"/>
</dbReference>
<sequence length="269" mass="29190">MPGSEAQGLEGKLGGEVCGPRTDALSWDDYFMSVAYLTAMRSKDPATQVGACIVNDLNRIIGVGYNGLPSGVPNESLSWARESPEGELATKYPYVVHAELNAIMNKNAESCRNCRLYSTLHPCNECAKVIIQSGIKCVTFSSDKHHDRPSFVAARKLFKLAGVETRRFSPQKANLQINLRDQEEEPWPEPLTCPPCGTTEDQGQWPFGAHCLQCGSYGALELTPELTPELTAEAAQLTAEAAQAKQLARFSVVIALGMAAVAVMVACRR</sequence>
<dbReference type="InterPro" id="IPR035105">
    <property type="entry name" value="Deoxycytidylate_deaminase_dom"/>
</dbReference>
<keyword evidence="4" id="KW-0545">Nucleotide biosynthesis</keyword>
<gene>
    <name evidence="11" type="ORF">ACAT0790_LOCUS20562</name>
</gene>
<evidence type="ECO:0000256" key="7">
    <source>
        <dbReference type="ARBA" id="ARBA00038938"/>
    </source>
</evidence>
<evidence type="ECO:0000256" key="8">
    <source>
        <dbReference type="ARBA" id="ARBA00041763"/>
    </source>
</evidence>
<dbReference type="CDD" id="cd01286">
    <property type="entry name" value="deoxycytidylate_deaminase"/>
    <property type="match status" value="1"/>
</dbReference>
<keyword evidence="6" id="KW-0862">Zinc</keyword>
<dbReference type="InterPro" id="IPR016193">
    <property type="entry name" value="Cytidine_deaminase-like"/>
</dbReference>
<protein>
    <recommendedName>
        <fullName evidence="8">dCMP deaminase</fullName>
        <ecNumber evidence="7">3.5.4.12</ecNumber>
    </recommendedName>
    <alternativeName>
        <fullName evidence="8">dCMP deaminase</fullName>
    </alternativeName>
</protein>
<dbReference type="InterPro" id="IPR016192">
    <property type="entry name" value="APOBEC/CMP_deaminase_Zn-bd"/>
</dbReference>
<evidence type="ECO:0000313" key="11">
    <source>
        <dbReference type="EMBL" id="CAD9127704.1"/>
    </source>
</evidence>
<dbReference type="EMBL" id="HBGE01033968">
    <property type="protein sequence ID" value="CAD9127704.1"/>
    <property type="molecule type" value="Transcribed_RNA"/>
</dbReference>
<dbReference type="GO" id="GO:0008270">
    <property type="term" value="F:zinc ion binding"/>
    <property type="evidence" value="ECO:0007669"/>
    <property type="project" value="InterPro"/>
</dbReference>
<dbReference type="AlphaFoldDB" id="A0A7S1MC63"/>
<evidence type="ECO:0000256" key="3">
    <source>
        <dbReference type="ARBA" id="ARBA00022723"/>
    </source>
</evidence>
<dbReference type="Pfam" id="PF00383">
    <property type="entry name" value="dCMP_cyt_deam_1"/>
    <property type="match status" value="1"/>
</dbReference>
<evidence type="ECO:0000256" key="9">
    <source>
        <dbReference type="SAM" id="Phobius"/>
    </source>
</evidence>